<evidence type="ECO:0000259" key="1">
    <source>
        <dbReference type="Pfam" id="PF06445"/>
    </source>
</evidence>
<dbReference type="RefSeq" id="WP_161869432.1">
    <property type="nucleotide sequence ID" value="NZ_JAQFAM010000006.1"/>
</dbReference>
<dbReference type="InterPro" id="IPR011256">
    <property type="entry name" value="Reg_factor_effector_dom_sf"/>
</dbReference>
<feature type="domain" description="GyrI-like small molecule binding" evidence="1">
    <location>
        <begin position="19"/>
        <end position="203"/>
    </location>
</feature>
<dbReference type="InterPro" id="IPR008319">
    <property type="entry name" value="GyrI-like_CCH_Lin2189-like"/>
</dbReference>
<organism evidence="2 3">
    <name type="scientific">Enterococcus diestrammenae</name>
    <dbReference type="NCBI Taxonomy" id="1155073"/>
    <lineage>
        <taxon>Bacteria</taxon>
        <taxon>Bacillati</taxon>
        <taxon>Bacillota</taxon>
        <taxon>Bacilli</taxon>
        <taxon>Lactobacillales</taxon>
        <taxon>Enterococcaceae</taxon>
        <taxon>Enterococcus</taxon>
    </lineage>
</organism>
<comment type="caution">
    <text evidence="2">The sequence shown here is derived from an EMBL/GenBank/DDBJ whole genome shotgun (WGS) entry which is preliminary data.</text>
</comment>
<dbReference type="Pfam" id="PF06445">
    <property type="entry name" value="GyrI-like"/>
    <property type="match status" value="1"/>
</dbReference>
<dbReference type="EMBL" id="MAEI02000001">
    <property type="protein sequence ID" value="MEO1780649.1"/>
    <property type="molecule type" value="Genomic_DNA"/>
</dbReference>
<gene>
    <name evidence="2" type="ORF">BAU18_000188</name>
</gene>
<name>A0ABV0F041_9ENTE</name>
<evidence type="ECO:0000313" key="2">
    <source>
        <dbReference type="EMBL" id="MEO1780649.1"/>
    </source>
</evidence>
<dbReference type="PIRSF" id="PIRSF031644">
    <property type="entry name" value="UCP031644"/>
    <property type="match status" value="1"/>
</dbReference>
<dbReference type="InterPro" id="IPR029442">
    <property type="entry name" value="GyrI-like"/>
</dbReference>
<dbReference type="SUPFAM" id="SSF55136">
    <property type="entry name" value="Probable bacterial effector-binding domain"/>
    <property type="match status" value="1"/>
</dbReference>
<evidence type="ECO:0000313" key="3">
    <source>
        <dbReference type="Proteomes" id="UP001429357"/>
    </source>
</evidence>
<accession>A0ABV0F041</accession>
<reference evidence="2" key="2">
    <citation type="submission" date="2024-02" db="EMBL/GenBank/DDBJ databases">
        <title>The Genome Sequence of Enterococcus diestrammenae JM9A.</title>
        <authorList>
            <person name="Earl A."/>
            <person name="Manson A."/>
            <person name="Gilmore M."/>
            <person name="Sanders J."/>
            <person name="Shea T."/>
            <person name="Howe W."/>
            <person name="Livny J."/>
            <person name="Cuomo C."/>
            <person name="Neafsey D."/>
            <person name="Birren B."/>
        </authorList>
    </citation>
    <scope>NUCLEOTIDE SEQUENCE</scope>
    <source>
        <strain evidence="2">JM9A</strain>
    </source>
</reference>
<protein>
    <recommendedName>
        <fullName evidence="1">GyrI-like small molecule binding domain-containing protein</fullName>
    </recommendedName>
</protein>
<proteinExistence type="predicted"/>
<keyword evidence="3" id="KW-1185">Reference proteome</keyword>
<dbReference type="Gene3D" id="3.20.80.10">
    <property type="entry name" value="Regulatory factor, effector binding domain"/>
    <property type="match status" value="1"/>
</dbReference>
<reference evidence="2" key="1">
    <citation type="submission" date="2016-06" db="EMBL/GenBank/DDBJ databases">
        <authorList>
            <person name="Van Tyne D."/>
        </authorList>
    </citation>
    <scope>NUCLEOTIDE SEQUENCE</scope>
    <source>
        <strain evidence="2">JM9A</strain>
    </source>
</reference>
<dbReference type="Proteomes" id="UP001429357">
    <property type="component" value="Unassembled WGS sequence"/>
</dbReference>
<sequence length="211" mass="24506">MKQEWRKQEKVFYLPKNVPEVVTLPKQQFIMIKGAGDPNQEDFSQRVGVLYSLAYPLKMRFKKRCQEQPELAKQFEFDDYTVYPLEGVWSSSNPADPHNKDFFTYTIMIRQPEMITEADFAEALAATQIKKPHPLLEEVTFGEITEGLCVQMLHVGRFDDEPASFAKMQAFADEAGLIRQGWHHREIYLSDPRKTAPEKSRTVLRFEVATK</sequence>